<accession>A0A0R3MVX1</accession>
<evidence type="ECO:0000313" key="4">
    <source>
        <dbReference type="Proteomes" id="UP000052023"/>
    </source>
</evidence>
<feature type="chain" id="PRO_5006444644" evidence="1">
    <location>
        <begin position="19"/>
        <end position="296"/>
    </location>
</feature>
<dbReference type="NCBIfam" id="NF033105">
    <property type="entry name" value="bla_subclass_B3"/>
    <property type="match status" value="1"/>
</dbReference>
<name>A0A0R3MVX1_9BRAD</name>
<dbReference type="NCBIfam" id="NF012229">
    <property type="entry name" value="bla_class_B_core"/>
    <property type="match status" value="1"/>
</dbReference>
<evidence type="ECO:0000259" key="2">
    <source>
        <dbReference type="SMART" id="SM00849"/>
    </source>
</evidence>
<comment type="caution">
    <text evidence="3">The sequence shown here is derived from an EMBL/GenBank/DDBJ whole genome shotgun (WGS) entry which is preliminary data.</text>
</comment>
<dbReference type="AlphaFoldDB" id="A0A0R3MVX1"/>
<dbReference type="RefSeq" id="WP_057844508.1">
    <property type="nucleotide sequence ID" value="NZ_LLYA01000157.1"/>
</dbReference>
<dbReference type="InterPro" id="IPR050855">
    <property type="entry name" value="NDM-1-like"/>
</dbReference>
<dbReference type="InterPro" id="IPR036866">
    <property type="entry name" value="RibonucZ/Hydroxyglut_hydro"/>
</dbReference>
<dbReference type="PANTHER" id="PTHR42951">
    <property type="entry name" value="METALLO-BETA-LACTAMASE DOMAIN-CONTAINING"/>
    <property type="match status" value="1"/>
</dbReference>
<dbReference type="SUPFAM" id="SSF56281">
    <property type="entry name" value="Metallo-hydrolase/oxidoreductase"/>
    <property type="match status" value="1"/>
</dbReference>
<reference evidence="3 4" key="1">
    <citation type="submission" date="2014-03" db="EMBL/GenBank/DDBJ databases">
        <title>Bradyrhizobium valentinum sp. nov., isolated from effective nodules of Lupinus mariae-josephae, a lupine endemic of basic-lime soils in Eastern Spain.</title>
        <authorList>
            <person name="Duran D."/>
            <person name="Rey L."/>
            <person name="Navarro A."/>
            <person name="Busquets A."/>
            <person name="Imperial J."/>
            <person name="Ruiz-Argueso T."/>
        </authorList>
    </citation>
    <scope>NUCLEOTIDE SEQUENCE [LARGE SCALE GENOMIC DNA]</scope>
    <source>
        <strain evidence="3 4">Ro19</strain>
    </source>
</reference>
<keyword evidence="1" id="KW-0732">Signal</keyword>
<dbReference type="Proteomes" id="UP000052023">
    <property type="component" value="Unassembled WGS sequence"/>
</dbReference>
<dbReference type="PANTHER" id="PTHR42951:SF17">
    <property type="entry name" value="METALLO-BETA-LACTAMASE DOMAIN-CONTAINING PROTEIN"/>
    <property type="match status" value="1"/>
</dbReference>
<dbReference type="SMART" id="SM00849">
    <property type="entry name" value="Lactamase_B"/>
    <property type="match status" value="1"/>
</dbReference>
<dbReference type="Gene3D" id="3.60.15.10">
    <property type="entry name" value="Ribonuclease Z/Hydroxyacylglutathione hydrolase-like"/>
    <property type="match status" value="1"/>
</dbReference>
<dbReference type="Pfam" id="PF00753">
    <property type="entry name" value="Lactamase_B"/>
    <property type="match status" value="1"/>
</dbReference>
<protein>
    <submittedName>
        <fullName evidence="3">Subclass B3 metallo-beta-lactamase</fullName>
    </submittedName>
</protein>
<gene>
    <name evidence="3" type="ORF">CQ13_26810</name>
</gene>
<dbReference type="EMBL" id="LLYA01000157">
    <property type="protein sequence ID" value="KRR24001.1"/>
    <property type="molecule type" value="Genomic_DNA"/>
</dbReference>
<evidence type="ECO:0000313" key="3">
    <source>
        <dbReference type="EMBL" id="KRR24001.1"/>
    </source>
</evidence>
<sequence length="296" mass="31761">MKKIAVALVALMPLTAAAEAQTPKDLIAALKVKWNTPTEPFKMIGNVYYVGTDGLASYLITSPQGHILVDTVMPESTEQIKANIEKLGFKITDVKYLLNTHAHIDHTGGLAEMKQASGGQMVAGEADKPLLEGGYYPGAQEDTALAFPPVKVDRTVREGDRVTVGDITLTARETPGHSPGCTSWAFSVKEGDATRSVLIFCSGTVALNRLAGNPTYSGIVTDYRKTFARAKDIKPDVLLAPHPEMYKMAEKRAKLADGGPNPFVNPGEFNTYAATLEKAFEDALAKQTGAAHEKKG</sequence>
<feature type="domain" description="Metallo-beta-lactamase" evidence="2">
    <location>
        <begin position="54"/>
        <end position="242"/>
    </location>
</feature>
<evidence type="ECO:0000256" key="1">
    <source>
        <dbReference type="SAM" id="SignalP"/>
    </source>
</evidence>
<dbReference type="InterPro" id="IPR001279">
    <property type="entry name" value="Metallo-B-lactamas"/>
</dbReference>
<proteinExistence type="predicted"/>
<feature type="signal peptide" evidence="1">
    <location>
        <begin position="1"/>
        <end position="18"/>
    </location>
</feature>
<organism evidence="3 4">
    <name type="scientific">Bradyrhizobium retamae</name>
    <dbReference type="NCBI Taxonomy" id="1300035"/>
    <lineage>
        <taxon>Bacteria</taxon>
        <taxon>Pseudomonadati</taxon>
        <taxon>Pseudomonadota</taxon>
        <taxon>Alphaproteobacteria</taxon>
        <taxon>Hyphomicrobiales</taxon>
        <taxon>Nitrobacteraceae</taxon>
        <taxon>Bradyrhizobium</taxon>
    </lineage>
</organism>
<keyword evidence="4" id="KW-1185">Reference proteome</keyword>